<dbReference type="AlphaFoldDB" id="A0A1H7F677"/>
<evidence type="ECO:0000313" key="15">
    <source>
        <dbReference type="Proteomes" id="UP000182321"/>
    </source>
</evidence>
<evidence type="ECO:0000256" key="1">
    <source>
        <dbReference type="ARBA" id="ARBA00003800"/>
    </source>
</evidence>
<dbReference type="PROSITE" id="PS51671">
    <property type="entry name" value="ACT"/>
    <property type="match status" value="1"/>
</dbReference>
<dbReference type="Proteomes" id="UP000182321">
    <property type="component" value="Unassembled WGS sequence"/>
</dbReference>
<evidence type="ECO:0000256" key="3">
    <source>
        <dbReference type="ARBA" id="ARBA00005854"/>
    </source>
</evidence>
<evidence type="ECO:0000259" key="13">
    <source>
        <dbReference type="PROSITE" id="PS51671"/>
    </source>
</evidence>
<dbReference type="InterPro" id="IPR036291">
    <property type="entry name" value="NAD(P)-bd_dom_sf"/>
</dbReference>
<dbReference type="GO" id="GO:0004617">
    <property type="term" value="F:phosphoglycerate dehydrogenase activity"/>
    <property type="evidence" value="ECO:0007669"/>
    <property type="project" value="UniProtKB-EC"/>
</dbReference>
<evidence type="ECO:0000256" key="6">
    <source>
        <dbReference type="ARBA" id="ARBA00021582"/>
    </source>
</evidence>
<accession>A0A1H7F677</accession>
<dbReference type="GO" id="GO:0051287">
    <property type="term" value="F:NAD binding"/>
    <property type="evidence" value="ECO:0007669"/>
    <property type="project" value="InterPro"/>
</dbReference>
<dbReference type="RefSeq" id="WP_074788828.1">
    <property type="nucleotide sequence ID" value="NZ_FNZX01000003.1"/>
</dbReference>
<evidence type="ECO:0000256" key="5">
    <source>
        <dbReference type="ARBA" id="ARBA00013143"/>
    </source>
</evidence>
<proteinExistence type="inferred from homology"/>
<evidence type="ECO:0000313" key="14">
    <source>
        <dbReference type="EMBL" id="SEK21518.1"/>
    </source>
</evidence>
<comment type="pathway">
    <text evidence="2">Amino-acid biosynthesis; L-serine biosynthesis; L-serine from 3-phospho-D-glycerate: step 1/3.</text>
</comment>
<dbReference type="EMBL" id="FNZX01000003">
    <property type="protein sequence ID" value="SEK21518.1"/>
    <property type="molecule type" value="Genomic_DNA"/>
</dbReference>
<dbReference type="PROSITE" id="PS00670">
    <property type="entry name" value="D_2_HYDROXYACID_DH_2"/>
    <property type="match status" value="1"/>
</dbReference>
<gene>
    <name evidence="14" type="ORF">SAMN02910377_00337</name>
</gene>
<evidence type="ECO:0000256" key="2">
    <source>
        <dbReference type="ARBA" id="ARBA00005216"/>
    </source>
</evidence>
<dbReference type="SUPFAM" id="SSF52283">
    <property type="entry name" value="Formate/glycerate dehydrogenase catalytic domain-like"/>
    <property type="match status" value="1"/>
</dbReference>
<dbReference type="EC" id="1.1.1.95" evidence="5"/>
<evidence type="ECO:0000256" key="12">
    <source>
        <dbReference type="RuleBase" id="RU003719"/>
    </source>
</evidence>
<evidence type="ECO:0000256" key="7">
    <source>
        <dbReference type="ARBA" id="ARBA00023002"/>
    </source>
</evidence>
<comment type="catalytic activity">
    <reaction evidence="10">
        <text>(R)-2-hydroxyglutarate + NAD(+) = 2-oxoglutarate + NADH + H(+)</text>
        <dbReference type="Rhea" id="RHEA:49612"/>
        <dbReference type="ChEBI" id="CHEBI:15378"/>
        <dbReference type="ChEBI" id="CHEBI:15801"/>
        <dbReference type="ChEBI" id="CHEBI:16810"/>
        <dbReference type="ChEBI" id="CHEBI:57540"/>
        <dbReference type="ChEBI" id="CHEBI:57945"/>
        <dbReference type="EC" id="1.1.1.399"/>
    </reaction>
</comment>
<dbReference type="UniPathway" id="UPA00135">
    <property type="reaction ID" value="UER00196"/>
</dbReference>
<evidence type="ECO:0000256" key="4">
    <source>
        <dbReference type="ARBA" id="ARBA00013001"/>
    </source>
</evidence>
<dbReference type="PANTHER" id="PTHR42938">
    <property type="entry name" value="FORMATE DEHYDROGENASE 1"/>
    <property type="match status" value="1"/>
</dbReference>
<dbReference type="InterPro" id="IPR029753">
    <property type="entry name" value="D-isomer_DH_CS"/>
</dbReference>
<organism evidence="14 15">
    <name type="scientific">Pseudobutyrivibrio ruminis</name>
    <dbReference type="NCBI Taxonomy" id="46206"/>
    <lineage>
        <taxon>Bacteria</taxon>
        <taxon>Bacillati</taxon>
        <taxon>Bacillota</taxon>
        <taxon>Clostridia</taxon>
        <taxon>Lachnospirales</taxon>
        <taxon>Lachnospiraceae</taxon>
        <taxon>Pseudobutyrivibrio</taxon>
    </lineage>
</organism>
<evidence type="ECO:0000256" key="11">
    <source>
        <dbReference type="ARBA" id="ARBA00048731"/>
    </source>
</evidence>
<dbReference type="InterPro" id="IPR006140">
    <property type="entry name" value="D-isomer_DH_NAD-bd"/>
</dbReference>
<dbReference type="InterPro" id="IPR006139">
    <property type="entry name" value="D-isomer_2_OHA_DH_cat_dom"/>
</dbReference>
<keyword evidence="8" id="KW-0520">NAD</keyword>
<evidence type="ECO:0000256" key="9">
    <source>
        <dbReference type="ARBA" id="ARBA00030455"/>
    </source>
</evidence>
<dbReference type="Gene3D" id="3.30.70.260">
    <property type="match status" value="1"/>
</dbReference>
<dbReference type="Gene3D" id="3.40.50.720">
    <property type="entry name" value="NAD(P)-binding Rossmann-like Domain"/>
    <property type="match status" value="2"/>
</dbReference>
<dbReference type="Pfam" id="PF02826">
    <property type="entry name" value="2-Hacid_dh_C"/>
    <property type="match status" value="1"/>
</dbReference>
<dbReference type="InterPro" id="IPR045865">
    <property type="entry name" value="ACT-like_dom_sf"/>
</dbReference>
<keyword evidence="15" id="KW-1185">Reference proteome</keyword>
<dbReference type="CDD" id="cd12174">
    <property type="entry name" value="PGDH_like_3"/>
    <property type="match status" value="1"/>
</dbReference>
<protein>
    <recommendedName>
        <fullName evidence="6">D-3-phosphoglycerate dehydrogenase</fullName>
        <ecNumber evidence="4">1.1.1.399</ecNumber>
        <ecNumber evidence="5">1.1.1.95</ecNumber>
    </recommendedName>
    <alternativeName>
        <fullName evidence="9">2-oxoglutarate reductase</fullName>
    </alternativeName>
</protein>
<dbReference type="InterPro" id="IPR002912">
    <property type="entry name" value="ACT_dom"/>
</dbReference>
<keyword evidence="7 12" id="KW-0560">Oxidoreductase</keyword>
<dbReference type="EC" id="1.1.1.399" evidence="4"/>
<comment type="function">
    <text evidence="1">Catalyzes the reversible oxidation of 3-phospho-D-glycerate to 3-phosphonooxypyruvate, the first step of the phosphorylated L-serine biosynthesis pathway. Also catalyzes the reversible oxidation of 2-hydroxyglutarate to 2-oxoglutarate.</text>
</comment>
<dbReference type="SUPFAM" id="SSF51735">
    <property type="entry name" value="NAD(P)-binding Rossmann-fold domains"/>
    <property type="match status" value="1"/>
</dbReference>
<comment type="catalytic activity">
    <reaction evidence="11">
        <text>(2R)-3-phosphoglycerate + NAD(+) = 3-phosphooxypyruvate + NADH + H(+)</text>
        <dbReference type="Rhea" id="RHEA:12641"/>
        <dbReference type="ChEBI" id="CHEBI:15378"/>
        <dbReference type="ChEBI" id="CHEBI:18110"/>
        <dbReference type="ChEBI" id="CHEBI:57540"/>
        <dbReference type="ChEBI" id="CHEBI:57945"/>
        <dbReference type="ChEBI" id="CHEBI:58272"/>
        <dbReference type="EC" id="1.1.1.95"/>
    </reaction>
</comment>
<feature type="domain" description="ACT" evidence="13">
    <location>
        <begin position="318"/>
        <end position="387"/>
    </location>
</feature>
<dbReference type="Pfam" id="PF00389">
    <property type="entry name" value="2-Hacid_dh"/>
    <property type="match status" value="1"/>
</dbReference>
<name>A0A1H7F677_9FIRM</name>
<reference evidence="15" key="1">
    <citation type="submission" date="2016-10" db="EMBL/GenBank/DDBJ databases">
        <authorList>
            <person name="Varghese N."/>
        </authorList>
    </citation>
    <scope>NUCLEOTIDE SEQUENCE [LARGE SCALE GENOMIC DNA]</scope>
    <source>
        <strain evidence="15">ACV-9</strain>
    </source>
</reference>
<dbReference type="PANTHER" id="PTHR42938:SF47">
    <property type="entry name" value="HYDROXYPYRUVATE REDUCTASE"/>
    <property type="match status" value="1"/>
</dbReference>
<evidence type="ECO:0000256" key="8">
    <source>
        <dbReference type="ARBA" id="ARBA00023027"/>
    </source>
</evidence>
<dbReference type="InterPro" id="IPR029752">
    <property type="entry name" value="D-isomer_DH_CS1"/>
</dbReference>
<dbReference type="SUPFAM" id="SSF55021">
    <property type="entry name" value="ACT-like"/>
    <property type="match status" value="1"/>
</dbReference>
<dbReference type="PROSITE" id="PS00065">
    <property type="entry name" value="D_2_HYDROXYACID_DH_1"/>
    <property type="match status" value="1"/>
</dbReference>
<evidence type="ECO:0000256" key="10">
    <source>
        <dbReference type="ARBA" id="ARBA00048126"/>
    </source>
</evidence>
<dbReference type="CDD" id="cd04901">
    <property type="entry name" value="ACT_3PGDH"/>
    <property type="match status" value="1"/>
</dbReference>
<comment type="similarity">
    <text evidence="3 12">Belongs to the D-isomer specific 2-hydroxyacid dehydrogenase family.</text>
</comment>
<sequence>MFTYNCLNPISDKGLVNFSTDYKKVENISEADAALVRSAAMHDLELGDKLKCIARAGAGVNNIPLDKCAEEGIVVFNTPGANANGVKELVFAGMLLASRDIVGGINWVLENKDDENIGKTAEKAKKAFAGTEIAGKKLGVIGLGAIGVKVANDANRLGMEVLGYDPYISVNAAWNLSRNVKHVTNVEDIYKECDFITVHVPLLDSTKGMINKEAVQMMKKGVVILNFARDLLVDETAVLNGIESGKVRHYVTDFANPTVAGKKGVICTPHLGASTEEAEDNCAVMAVKEVMDYMENGNITHSVNYPDCDMGICTAESRVAILHKNKAGLIASFTTILSKDNVNVEDMTNKSRGDFAYTLLDIGSKLTDQVISEIEKVDGVIKVRVVK</sequence>
<dbReference type="eggNOG" id="COG0111">
    <property type="taxonomic scope" value="Bacteria"/>
</dbReference>